<dbReference type="Gene3D" id="1.25.40.1040">
    <property type="match status" value="1"/>
</dbReference>
<reference evidence="4 5" key="1">
    <citation type="journal article" date="2018" name="Gigascience">
        <title>Genomes of trombidid mites reveal novel predicted allergens and laterally-transferred genes associated with secondary metabolism.</title>
        <authorList>
            <person name="Dong X."/>
            <person name="Chaisiri K."/>
            <person name="Xia D."/>
            <person name="Armstrong S.D."/>
            <person name="Fang Y."/>
            <person name="Donnelly M.J."/>
            <person name="Kadowaki T."/>
            <person name="McGarry J.W."/>
            <person name="Darby A.C."/>
            <person name="Makepeace B.L."/>
        </authorList>
    </citation>
    <scope>NUCLEOTIDE SEQUENCE [LARGE SCALE GENOMIC DNA]</scope>
    <source>
        <strain evidence="4">UoL-UT</strain>
    </source>
</reference>
<evidence type="ECO:0000313" key="5">
    <source>
        <dbReference type="Proteomes" id="UP000288716"/>
    </source>
</evidence>
<sequence length="978" mass="113346">MSKSQVDVSVNERRLRPIYDCLDNGNNKKALQEADKVLKKQRDSQCAKVLKCLALMRLGKQEECLSLLNEVHAQSPTDDATLQAMSICYRDLNKPELIADCYEKAVKKEPQNEELISHLFMSYVRLGEYKKQQLTAMNLYKLRPKNPYYFWSIMSVYMQAVTSNDEKLSKNMFLPLAEKMVKKFVDEGKIEAEAEVELYLLILEKQKKYEEILNVLNGSLGNLIPNHLDFVSRRKAFILTNLGRWQEAFESLKSLVENNIDQLEYYLEWFKVAFILDETCEDTVANSGNVEFSHVKRVIDFVVKLTAKMKRHSSSPTRKSHMKICRGPYLAKIELFFFLKERETVNSYYGNLLKKISSSVTELFIEYFHKFGHKQCFFHDFTYLLSKYERIRVNFSAIIDEIKSLLNQSEEYPSSLDETYRHLSVLLLRYSAGEFDQYSDEEKYKLISTLFDHYDYCLKYGVDLLPSEFQPADNYCLLALHLLLEESLENNSTLFNALLVAERMLRKSTSNYNCRLLLVKLYNIIGAFSCSLENYELMDIKHIQQETLGYVISSSVISSAHFHTASQLFNIGLKFYASNYKDTFDSLISCYKFGSFTKVEDIIELRSKLRNSLQYYVNETEKMFSNLLLEVKSHQSLENTLLLFNIKPEQDSVEWECLCDNRDVSVFQCFKNDLMTVVNEKKTESFDDEVNWLKLRRLIIRSLIAAYFSVENVCRSEKENVVTNGVTTCPGYSQTFRRLASEFNSHCVTIESMRANRSLIPVQALQPSRLALYRSRSYWKVISKLMEVLLEIHNLKKEELYDVDCKSADLFATIVAEVIEEAKQSENLVAIGKSFEELTNVVETLNISVAFIDILCFTLKNRFGASKKSKKKKESVDKESTTIVSVVISQFEALCTSFEQAANNLVTFLKEWNVNKSLQFEVDSSKIKGQQIYMFETQGLNDTMTEVRKKIDASYCHSVKELSDVLNNKLKHLSTLKI</sequence>
<dbReference type="Pfam" id="PF09797">
    <property type="entry name" value="NatB_MDM20"/>
    <property type="match status" value="1"/>
</dbReference>
<keyword evidence="2" id="KW-0802">TPR repeat</keyword>
<dbReference type="PANTHER" id="PTHR22767:SF3">
    <property type="entry name" value="N-ALPHA-ACETYLTRANSFERASE 25, NATB AUXILIARY SUBUNIT"/>
    <property type="match status" value="1"/>
</dbReference>
<name>A0A443SE93_9ACAR</name>
<organism evidence="4 5">
    <name type="scientific">Leptotrombidium deliense</name>
    <dbReference type="NCBI Taxonomy" id="299467"/>
    <lineage>
        <taxon>Eukaryota</taxon>
        <taxon>Metazoa</taxon>
        <taxon>Ecdysozoa</taxon>
        <taxon>Arthropoda</taxon>
        <taxon>Chelicerata</taxon>
        <taxon>Arachnida</taxon>
        <taxon>Acari</taxon>
        <taxon>Acariformes</taxon>
        <taxon>Trombidiformes</taxon>
        <taxon>Prostigmata</taxon>
        <taxon>Anystina</taxon>
        <taxon>Parasitengona</taxon>
        <taxon>Trombiculoidea</taxon>
        <taxon>Trombiculidae</taxon>
        <taxon>Leptotrombidium</taxon>
    </lineage>
</organism>
<dbReference type="GO" id="GO:0031416">
    <property type="term" value="C:NatB complex"/>
    <property type="evidence" value="ECO:0007669"/>
    <property type="project" value="TreeGrafter"/>
</dbReference>
<dbReference type="GO" id="GO:0016740">
    <property type="term" value="F:transferase activity"/>
    <property type="evidence" value="ECO:0007669"/>
    <property type="project" value="UniProtKB-KW"/>
</dbReference>
<evidence type="ECO:0000256" key="3">
    <source>
        <dbReference type="ARBA" id="ARBA00029872"/>
    </source>
</evidence>
<dbReference type="InterPro" id="IPR019183">
    <property type="entry name" value="NAA25_NatB_aux_su"/>
</dbReference>
<gene>
    <name evidence="4" type="ORF">B4U80_03373</name>
</gene>
<dbReference type="OrthoDB" id="1874341at2759"/>
<dbReference type="EMBL" id="NCKV01003335">
    <property type="protein sequence ID" value="RWS25838.1"/>
    <property type="molecule type" value="Genomic_DNA"/>
</dbReference>
<dbReference type="AlphaFoldDB" id="A0A443SE93"/>
<comment type="caution">
    <text evidence="4">The sequence shown here is derived from an EMBL/GenBank/DDBJ whole genome shotgun (WGS) entry which is preliminary data.</text>
</comment>
<dbReference type="VEuPathDB" id="VectorBase:LDEU006202"/>
<keyword evidence="5" id="KW-1185">Reference proteome</keyword>
<accession>A0A443SE93</accession>
<comment type="similarity">
    <text evidence="1">Belongs to the MDM20/NAA25 family.</text>
</comment>
<dbReference type="InterPro" id="IPR011990">
    <property type="entry name" value="TPR-like_helical_dom_sf"/>
</dbReference>
<protein>
    <recommendedName>
        <fullName evidence="3">N-terminal acetyltransferase B complex subunit MDM20 homolog</fullName>
    </recommendedName>
</protein>
<dbReference type="STRING" id="299467.A0A443SE93"/>
<proteinExistence type="inferred from homology"/>
<dbReference type="Proteomes" id="UP000288716">
    <property type="component" value="Unassembled WGS sequence"/>
</dbReference>
<evidence type="ECO:0000256" key="1">
    <source>
        <dbReference type="ARBA" id="ARBA00006298"/>
    </source>
</evidence>
<evidence type="ECO:0000256" key="2">
    <source>
        <dbReference type="ARBA" id="ARBA00022803"/>
    </source>
</evidence>
<evidence type="ECO:0000313" key="4">
    <source>
        <dbReference type="EMBL" id="RWS25838.1"/>
    </source>
</evidence>
<dbReference type="SUPFAM" id="SSF48452">
    <property type="entry name" value="TPR-like"/>
    <property type="match status" value="1"/>
</dbReference>
<keyword evidence="4" id="KW-0808">Transferase</keyword>
<dbReference type="PANTHER" id="PTHR22767">
    <property type="entry name" value="N-TERMINAL ACETYLTRANSFERASE-RELATED"/>
    <property type="match status" value="1"/>
</dbReference>